<accession>A0ABM4C653</accession>
<dbReference type="GeneID" id="136082285"/>
<keyword evidence="2" id="KW-1185">Reference proteome</keyword>
<evidence type="ECO:0000256" key="1">
    <source>
        <dbReference type="SAM" id="SignalP"/>
    </source>
</evidence>
<dbReference type="RefSeq" id="XP_065657062.1">
    <property type="nucleotide sequence ID" value="XM_065800990.1"/>
</dbReference>
<evidence type="ECO:0000313" key="5">
    <source>
        <dbReference type="RefSeq" id="XP_065657063.1"/>
    </source>
</evidence>
<feature type="signal peptide" evidence="1">
    <location>
        <begin position="1"/>
        <end position="18"/>
    </location>
</feature>
<organism evidence="2 3">
    <name type="scientific">Hydra vulgaris</name>
    <name type="common">Hydra</name>
    <name type="synonym">Hydra attenuata</name>
    <dbReference type="NCBI Taxonomy" id="6087"/>
    <lineage>
        <taxon>Eukaryota</taxon>
        <taxon>Metazoa</taxon>
        <taxon>Cnidaria</taxon>
        <taxon>Hydrozoa</taxon>
        <taxon>Hydroidolina</taxon>
        <taxon>Anthoathecata</taxon>
        <taxon>Aplanulata</taxon>
        <taxon>Hydridae</taxon>
        <taxon>Hydra</taxon>
    </lineage>
</organism>
<gene>
    <name evidence="3 4 5" type="primary">LOC136082285</name>
</gene>
<evidence type="ECO:0000313" key="3">
    <source>
        <dbReference type="RefSeq" id="XP_065657061.1"/>
    </source>
</evidence>
<keyword evidence="1" id="KW-0732">Signal</keyword>
<sequence length="1290" mass="148491">MVKWTLLLIFWLCLQINANDIGEDNISLGIGNFPIPEFSKLFPKVSDKITNAGINEDHYYSWQIHFDLIFTYALEVKKLEILKIIDEASKLEFLTLAVSVTRTQLGSTLEFILKGVIVSQFTINTELLSMRVKIIKSKSLKVFVNNENRVENDFPDFLSEIKFIQGSTNKEMVNNVVFFNGPIDYLLDNTVELRMLPTSHIMLFKTFRILFDLKINTIDNSVNSGKIFRLKAETITLIEIRNDGDEIKYCFKLQCKAIKLEKINDWVHLIVEQWVQNDEYYLSVAENYKLDKEDLKNRIIVVNPRIQSVLLEPNQRTHVDIRNFIIFNPASNFGIVHYGGKPLYNEFWNDKSSSTVCSLLGYKNERAITIDGSILKSYNNNDYRTKTFSCEETKDSFKSCTEKASEKTVRIPVAVHCVKKEEIHIFKKTKPTRVSYAGLPLCINNINEAEHICTKLLTRDQMNKTGVYGIIFPRDLNRFNEEHFAKFSISNDDQNDCIYLNREDENCKYDIIPNCNFQHIQCATCFESSLIASLDSLLLKGSNTEVIRSLENYLKNIERDCGEWTCNSIYSDYPSYCSVYNGVSEALEELRNYEKEVSKNTVTLSEMHNFQKFLEFEFLKTNFDSLKDEIFKTKESIGRYFKSLADFDNQLANHDITYAIDMWHNSNALIKEKEIGLIESISELEYHALWGKSLELIQSFAKMAVQLAGRLNPLKLITNTDGSITDLMDTGTDITNQIADIVIIKNTYDELIENLSPILKRIEDKIKDNIISFKKISKILSDAVGSNKLTLEQSRDFLDLYGRYTPAIEKIDIDQYSGFLEPAVNKLIENIYSARSYYGAILRPFSENAVNNVNMALKLLFGQYEVVREKQFEIMEAFARSARSIIAKQSAEDIINDSNDKTNLEKKLLMIKAVYSTRVQKLRLYTELCNIYTYRNHGKPTDDCNMILKNPDINSFRLLSYVSMPDMCANSEIEKKFALIPLSLKGDLDRGVLSSNQLFNYRQISSSNSVDTNIGSNSGDSGSGDSDGDNLITDGTTYFKIPDKQWLVDHGWVSNEKSGPFFLKKLNIYLPPEANNVFYTYQLSMQLNAVSLYKTKYSFESKISNQISYGRQCENPINNPYMEKCRKSLKKVCVITDGQVNSGFLPVLENSKFQVRLQSSTKMTKLYPKEKMYLKAYVEVCSKETLTKKSQVATNKSFKAQRDIKKEEKVEDLKCCRNHNEYYDILKEISYKKRRMERQRLCLPCPSGSNAAFFGYFCQECPPNFNAATDEWFGCIKNEESTNQITAKEI</sequence>
<evidence type="ECO:0000313" key="2">
    <source>
        <dbReference type="Proteomes" id="UP001652625"/>
    </source>
</evidence>
<feature type="chain" id="PRO_5045025915" evidence="1">
    <location>
        <begin position="19"/>
        <end position="1290"/>
    </location>
</feature>
<reference evidence="3 4" key="1">
    <citation type="submission" date="2025-05" db="UniProtKB">
        <authorList>
            <consortium name="RefSeq"/>
        </authorList>
    </citation>
    <scope>IDENTIFICATION</scope>
</reference>
<name>A0ABM4C653_HYDVU</name>
<proteinExistence type="predicted"/>
<protein>
    <submittedName>
        <fullName evidence="3 4">Uncharacterized protein LOC136082285</fullName>
    </submittedName>
</protein>
<dbReference type="Proteomes" id="UP001652625">
    <property type="component" value="Chromosome 07"/>
</dbReference>
<evidence type="ECO:0000313" key="4">
    <source>
        <dbReference type="RefSeq" id="XP_065657062.1"/>
    </source>
</evidence>
<dbReference type="RefSeq" id="XP_065657063.1">
    <property type="nucleotide sequence ID" value="XM_065800991.1"/>
</dbReference>
<dbReference type="RefSeq" id="XP_065657061.1">
    <property type="nucleotide sequence ID" value="XM_065800989.1"/>
</dbReference>